<dbReference type="RefSeq" id="WP_135082629.1">
    <property type="nucleotide sequence ID" value="NZ_SPDV01000001.1"/>
</dbReference>
<feature type="region of interest" description="Disordered" evidence="1">
    <location>
        <begin position="1"/>
        <end position="77"/>
    </location>
</feature>
<evidence type="ECO:0000256" key="1">
    <source>
        <dbReference type="SAM" id="MobiDB-lite"/>
    </source>
</evidence>
<dbReference type="EMBL" id="SPDV01000001">
    <property type="protein sequence ID" value="TFI60233.1"/>
    <property type="molecule type" value="Genomic_DNA"/>
</dbReference>
<reference evidence="2 3" key="1">
    <citation type="submission" date="2019-03" db="EMBL/GenBank/DDBJ databases">
        <title>Genome sequence of Sphingomonas sp. 17J27-24.</title>
        <authorList>
            <person name="Kim M."/>
            <person name="Maeng S."/>
            <person name="Sathiyaraj S."/>
        </authorList>
    </citation>
    <scope>NUCLEOTIDE SEQUENCE [LARGE SCALE GENOMIC DNA]</scope>
    <source>
        <strain evidence="2 3">17J27-24</strain>
    </source>
</reference>
<accession>A0A4Y8ZW24</accession>
<organism evidence="2 3">
    <name type="scientific">Sphingomonas parva</name>
    <dbReference type="NCBI Taxonomy" id="2555898"/>
    <lineage>
        <taxon>Bacteria</taxon>
        <taxon>Pseudomonadati</taxon>
        <taxon>Pseudomonadota</taxon>
        <taxon>Alphaproteobacteria</taxon>
        <taxon>Sphingomonadales</taxon>
        <taxon>Sphingomonadaceae</taxon>
        <taxon>Sphingomonas</taxon>
    </lineage>
</organism>
<feature type="compositionally biased region" description="Low complexity" evidence="1">
    <location>
        <begin position="7"/>
        <end position="23"/>
    </location>
</feature>
<evidence type="ECO:0000313" key="2">
    <source>
        <dbReference type="EMBL" id="TFI60233.1"/>
    </source>
</evidence>
<evidence type="ECO:0000313" key="3">
    <source>
        <dbReference type="Proteomes" id="UP000298213"/>
    </source>
</evidence>
<proteinExistence type="predicted"/>
<dbReference type="AlphaFoldDB" id="A0A4Y8ZW24"/>
<evidence type="ECO:0008006" key="4">
    <source>
        <dbReference type="Google" id="ProtNLM"/>
    </source>
</evidence>
<sequence>MSDNRATESSTNGGTGTEQSGSGRLAGVRQSAADAYESTRERTSAAYQSARERAGSALQGARETARSAGQRTAAGIETNPMAAVVGGLAIGLVAGAVLPKTKREQALLGSAGRKIHDTAREAVRAAKDAGREQIDELGLSRDAVQRRLGEFTDRAVGAVKTSAGAAAGSVSSGAA</sequence>
<gene>
    <name evidence="2" type="ORF">E2493_00530</name>
</gene>
<dbReference type="OrthoDB" id="7595088at2"/>
<dbReference type="Proteomes" id="UP000298213">
    <property type="component" value="Unassembled WGS sequence"/>
</dbReference>
<keyword evidence="3" id="KW-1185">Reference proteome</keyword>
<comment type="caution">
    <text evidence="2">The sequence shown here is derived from an EMBL/GenBank/DDBJ whole genome shotgun (WGS) entry which is preliminary data.</text>
</comment>
<name>A0A4Y8ZW24_9SPHN</name>
<protein>
    <recommendedName>
        <fullName evidence="4">DUF883 family protein</fullName>
    </recommendedName>
</protein>